<name>A0A1R2CYU5_9CILI</name>
<evidence type="ECO:0000256" key="5">
    <source>
        <dbReference type="ARBA" id="ARBA00045851"/>
    </source>
</evidence>
<dbReference type="PANTHER" id="PTHR46511">
    <property type="entry name" value="MORN REPEAT-CONTAINING PROTEIN 3"/>
    <property type="match status" value="1"/>
</dbReference>
<evidence type="ECO:0000256" key="2">
    <source>
        <dbReference type="ARBA" id="ARBA00022737"/>
    </source>
</evidence>
<dbReference type="InterPro" id="IPR003409">
    <property type="entry name" value="MORN"/>
</dbReference>
<proteinExistence type="predicted"/>
<dbReference type="EMBL" id="MPUH01000030">
    <property type="protein sequence ID" value="OMJ94179.1"/>
    <property type="molecule type" value="Genomic_DNA"/>
</dbReference>
<evidence type="ECO:0000313" key="7">
    <source>
        <dbReference type="Proteomes" id="UP000187209"/>
    </source>
</evidence>
<dbReference type="OrthoDB" id="377104at2759"/>
<evidence type="ECO:0000256" key="3">
    <source>
        <dbReference type="ARBA" id="ARBA00023329"/>
    </source>
</evidence>
<dbReference type="Pfam" id="PF02493">
    <property type="entry name" value="MORN"/>
    <property type="match status" value="11"/>
</dbReference>
<reference evidence="6 7" key="1">
    <citation type="submission" date="2016-11" db="EMBL/GenBank/DDBJ databases">
        <title>The macronuclear genome of Stentor coeruleus: a giant cell with tiny introns.</title>
        <authorList>
            <person name="Slabodnick M."/>
            <person name="Ruby J.G."/>
            <person name="Reiff S.B."/>
            <person name="Swart E.C."/>
            <person name="Gosai S."/>
            <person name="Prabakaran S."/>
            <person name="Witkowska E."/>
            <person name="Larue G.E."/>
            <person name="Fisher S."/>
            <person name="Freeman R.M."/>
            <person name="Gunawardena J."/>
            <person name="Chu W."/>
            <person name="Stover N.A."/>
            <person name="Gregory B.D."/>
            <person name="Nowacki M."/>
            <person name="Derisi J."/>
            <person name="Roy S.W."/>
            <person name="Marshall W.F."/>
            <person name="Sood P."/>
        </authorList>
    </citation>
    <scope>NUCLEOTIDE SEQUENCE [LARGE SCALE GENOMIC DNA]</scope>
    <source>
        <strain evidence="6">WM001</strain>
    </source>
</reference>
<organism evidence="6 7">
    <name type="scientific">Stentor coeruleus</name>
    <dbReference type="NCBI Taxonomy" id="5963"/>
    <lineage>
        <taxon>Eukaryota</taxon>
        <taxon>Sar</taxon>
        <taxon>Alveolata</taxon>
        <taxon>Ciliophora</taxon>
        <taxon>Postciliodesmatophora</taxon>
        <taxon>Heterotrichea</taxon>
        <taxon>Heterotrichida</taxon>
        <taxon>Stentoridae</taxon>
        <taxon>Stentor</taxon>
    </lineage>
</organism>
<comment type="caution">
    <text evidence="6">The sequence shown here is derived from an EMBL/GenBank/DDBJ whole genome shotgun (WGS) entry which is preliminary data.</text>
</comment>
<dbReference type="GO" id="GO:0001669">
    <property type="term" value="C:acrosomal vesicle"/>
    <property type="evidence" value="ECO:0007669"/>
    <property type="project" value="UniProtKB-SubCell"/>
</dbReference>
<evidence type="ECO:0000256" key="1">
    <source>
        <dbReference type="ARBA" id="ARBA00004218"/>
    </source>
</evidence>
<comment type="subcellular location">
    <subcellularLocation>
        <location evidence="1">Cytoplasmic vesicle</location>
        <location evidence="1">Secretory vesicle</location>
        <location evidence="1">Acrosome</location>
    </subcellularLocation>
</comment>
<accession>A0A1R2CYU5</accession>
<keyword evidence="2" id="KW-0677">Repeat</keyword>
<comment type="function">
    <text evidence="5">Assembles a suppression complex (suppresome) by tethering SIRT1 and MDM2 to regulate composite modifications of p53/TP53. Confers both deacetylation-mediated functional inactivation, by SIRT1, and ubiquitination-dependent degradation, by MDM2, of p53/TP53, promoting a proliferative and cell survival behaviors. May play a role in the regulation of spermatogenesis.</text>
</comment>
<evidence type="ECO:0000313" key="6">
    <source>
        <dbReference type="EMBL" id="OMJ94179.1"/>
    </source>
</evidence>
<dbReference type="PANTHER" id="PTHR46511:SF1">
    <property type="entry name" value="MORN REPEAT-CONTAINING PROTEIN 3"/>
    <property type="match status" value="1"/>
</dbReference>
<keyword evidence="7" id="KW-1185">Reference proteome</keyword>
<dbReference type="InterPro" id="IPR052472">
    <property type="entry name" value="MORN3"/>
</dbReference>
<dbReference type="Gene3D" id="2.20.110.10">
    <property type="entry name" value="Histone H3 K4-specific methyltransferase SET7/9 N-terminal domain"/>
    <property type="match status" value="5"/>
</dbReference>
<dbReference type="Proteomes" id="UP000187209">
    <property type="component" value="Unassembled WGS sequence"/>
</dbReference>
<sequence length="496" mass="56894">MERPLSDEIKLKLFEKSYLKILSDLLNPENSDDLKSTHLNAAVFPLTRLGGDREFIRSPLKVTDEGFFIGEILENKPNGLGYYMDTQGNYYEGYFYYGKFHGKGRLFTYKGEVVIGNWNEGDCLYGIINSLDSKIYEGEMENLEPHGLGQEENDDYTYKGNFYRNKKHGKGKLIWRNGNWYEGDFIMGRIEGKGKQHIADYEYEGDFAGNKMDGFGVQTWKDGSRYEGMMKNGYRNGQGIYINNTKTYNGNWKNGKENGKGILEENGIFFEGIWENGTLISNETASSLSSEDTPLSPKALSPRIKAIKFSSIEIPEKFKAKCEFLFNLREQSEKIDWKTNEMIIIKENYWRKYGKGVYYGETGENLKPNGLGIWLSTSQIYEGNFSEGERNGFGRLINRYEEIYTGNWYKGLKQGYGVLIKKNTKYSGEWENNLFHGKGILITESVVYDGEWKYGLQHGKGILNYQDGKIYKGEFVKGVIEGVGVLAYPDGRVLNY</sequence>
<keyword evidence="3" id="KW-0968">Cytoplasmic vesicle</keyword>
<evidence type="ECO:0000256" key="4">
    <source>
        <dbReference type="ARBA" id="ARBA00039854"/>
    </source>
</evidence>
<dbReference type="SUPFAM" id="SSF82185">
    <property type="entry name" value="Histone H3 K4-specific methyltransferase SET7/9 N-terminal domain"/>
    <property type="match status" value="3"/>
</dbReference>
<gene>
    <name evidence="6" type="ORF">SteCoe_2660</name>
</gene>
<dbReference type="SMART" id="SM00698">
    <property type="entry name" value="MORN"/>
    <property type="match status" value="11"/>
</dbReference>
<dbReference type="AlphaFoldDB" id="A0A1R2CYU5"/>
<protein>
    <recommendedName>
        <fullName evidence="4">MORN repeat-containing protein 3</fullName>
    </recommendedName>
</protein>